<dbReference type="InterPro" id="IPR001650">
    <property type="entry name" value="Helicase_C-like"/>
</dbReference>
<keyword evidence="2" id="KW-0547">Nucleotide-binding</keyword>
<evidence type="ECO:0000256" key="2">
    <source>
        <dbReference type="ARBA" id="ARBA00022806"/>
    </source>
</evidence>
<evidence type="ECO:0000313" key="5">
    <source>
        <dbReference type="EMBL" id="SEA42214.1"/>
    </source>
</evidence>
<dbReference type="STRING" id="525918.SAMN05660964_01570"/>
<feature type="domain" description="Helicase C-terminal" evidence="4">
    <location>
        <begin position="653"/>
        <end position="813"/>
    </location>
</feature>
<dbReference type="Gene3D" id="3.30.870.10">
    <property type="entry name" value="Endonuclease Chain A"/>
    <property type="match status" value="1"/>
</dbReference>
<dbReference type="InterPro" id="IPR038718">
    <property type="entry name" value="SNF2-like_sf"/>
</dbReference>
<accession>A0A1H4B2C7</accession>
<dbReference type="OrthoDB" id="9814088at2"/>
<keyword evidence="1" id="KW-0378">Hydrolase</keyword>
<dbReference type="GO" id="GO:0005524">
    <property type="term" value="F:ATP binding"/>
    <property type="evidence" value="ECO:0007669"/>
    <property type="project" value="InterPro"/>
</dbReference>
<dbReference type="PANTHER" id="PTHR45766">
    <property type="entry name" value="DNA ANNEALING HELICASE AND ENDONUCLEASE ZRANB3 FAMILY MEMBER"/>
    <property type="match status" value="1"/>
</dbReference>
<dbReference type="AlphaFoldDB" id="A0A1H4B2C7"/>
<dbReference type="SUPFAM" id="SSF52540">
    <property type="entry name" value="P-loop containing nucleoside triphosphate hydrolases"/>
    <property type="match status" value="2"/>
</dbReference>
<dbReference type="RefSeq" id="WP_093067102.1">
    <property type="nucleotide sequence ID" value="NZ_FNQP01000007.1"/>
</dbReference>
<reference evidence="5 6" key="1">
    <citation type="submission" date="2016-10" db="EMBL/GenBank/DDBJ databases">
        <authorList>
            <person name="de Groot N.N."/>
        </authorList>
    </citation>
    <scope>NUCLEOTIDE SEQUENCE [LARGE SCALE GENOMIC DNA]</scope>
    <source>
        <strain evidence="5 6">DSM 21228</strain>
    </source>
</reference>
<dbReference type="PROSITE" id="PS51192">
    <property type="entry name" value="HELICASE_ATP_BIND_1"/>
    <property type="match status" value="1"/>
</dbReference>
<evidence type="ECO:0000256" key="1">
    <source>
        <dbReference type="ARBA" id="ARBA00022801"/>
    </source>
</evidence>
<dbReference type="PROSITE" id="PS51194">
    <property type="entry name" value="HELICASE_CTER"/>
    <property type="match status" value="1"/>
</dbReference>
<evidence type="ECO:0000313" key="6">
    <source>
        <dbReference type="Proteomes" id="UP000199397"/>
    </source>
</evidence>
<feature type="domain" description="Helicase ATP-binding" evidence="3">
    <location>
        <begin position="273"/>
        <end position="423"/>
    </location>
</feature>
<proteinExistence type="predicted"/>
<dbReference type="EMBL" id="FNQP01000007">
    <property type="protein sequence ID" value="SEA42214.1"/>
    <property type="molecule type" value="Genomic_DNA"/>
</dbReference>
<dbReference type="Pfam" id="PF00271">
    <property type="entry name" value="Helicase_C"/>
    <property type="match status" value="1"/>
</dbReference>
<sequence>MKKFSRKKKLNPDQTELFLDTDARPLFWPPNEDFPLNIPSQKRTVLKQVNTDIKDSDDYLIATGFTSLSHIIDSFGKNELTSHLDSTKIILGWEPNVFKRKTWGKSDLKNEIKDYWLEQGYSIFKGGNVIKIIELIKAKKIQFKILDHLHAKIYVGNKHVILGSANFSINGLKQQQEANIRIMDSPEGTTEHYQYDSIRQIAENFYRQGADYTEDIIKLLQQLLSLVSWQEALARAITELVDGNWFDELPELHEKISSISLWPLQQTSLLQAFYVLQNQGCVLIANPTGSGKTKLIGTLYISLFYWLWETGRKNKANALIICPPIVTSNWDKELLDVKFTYSSPLSMGLLSHNKSSNYQNTLKRIQLANILIIDEAHNYLNIKSLRSESISKHLSDYVILSTATPINKKAKDLLRLIEILDIDNLNDNELEQFKRLKKTKSLQNESDLGNLRTYIQKFIVRQTKNQIKEFIKHEPEKYINKFGIPCQYPEAINNTYDTRESEEDKEIANKINELADQLKGLLYLRKLEFSEIYQITEEQYLEMRLKAARSLSVFMIQAKLRSSKAAVVELIEGTKCAVDYFKFKSNKPLTGNFYKKINDYKNILPEHNLKKVSPPIWLVNEEEYIQACEKEASIYAKISNLSKKISDSREIAKIKEMTGLFKESKNSIIIAFDSTIITLDYLKNLIAKKHREIETVVVTGNTQRNDILQKFELGSKANNLLGLFSDSMSEGVNLQQASALFFLDMPSVLRIAEQRIGRIDRLDSPHKKINIFWPNDSDAFALKTDHRLLRTLADTEILIGSNFQIPDELMQKYHSHGSLKIIRPHDMQKDLEKMEQDDFLWGDMKDAFGAVHNLYDGLNPLIEKLHYEQLKNVNASVKCKLSILSSNQNWIFLAIRGNKKTPCQWYFIDSLGIIHFELNEICNLLRQHLDNSNNEESAWTEETTTALNHYLEIIQNNEIRVLPNKKRRALETAKAILEKLNSNKKTKHPILKKILELFKPASIDKEYSIDYYGFSQLWIDLFSPYLRNKRQTYKKRVISIGDLQTGSYFQEFTEEEMKPEKLQAILERAPYKKSYWREISACIIGIAS</sequence>
<dbReference type="PANTHER" id="PTHR45766:SF6">
    <property type="entry name" value="SWI_SNF-RELATED MATRIX-ASSOCIATED ACTIN-DEPENDENT REGULATOR OF CHROMATIN SUBFAMILY A-LIKE PROTEIN 1"/>
    <property type="match status" value="1"/>
</dbReference>
<organism evidence="5 6">
    <name type="scientific">Thiothrix caldifontis</name>
    <dbReference type="NCBI Taxonomy" id="525918"/>
    <lineage>
        <taxon>Bacteria</taxon>
        <taxon>Pseudomonadati</taxon>
        <taxon>Pseudomonadota</taxon>
        <taxon>Gammaproteobacteria</taxon>
        <taxon>Thiotrichales</taxon>
        <taxon>Thiotrichaceae</taxon>
        <taxon>Thiothrix</taxon>
    </lineage>
</organism>
<dbReference type="Gene3D" id="3.40.50.300">
    <property type="entry name" value="P-loop containing nucleotide triphosphate hydrolases"/>
    <property type="match status" value="1"/>
</dbReference>
<dbReference type="GO" id="GO:0016787">
    <property type="term" value="F:hydrolase activity"/>
    <property type="evidence" value="ECO:0007669"/>
    <property type="project" value="UniProtKB-KW"/>
</dbReference>
<protein>
    <submittedName>
        <fullName evidence="5">PLD-like domain-containing protein</fullName>
    </submittedName>
</protein>
<dbReference type="SMART" id="SM00487">
    <property type="entry name" value="DEXDc"/>
    <property type="match status" value="1"/>
</dbReference>
<keyword evidence="2" id="KW-0067">ATP-binding</keyword>
<name>A0A1H4B2C7_9GAMM</name>
<dbReference type="Proteomes" id="UP000199397">
    <property type="component" value="Unassembled WGS sequence"/>
</dbReference>
<dbReference type="InterPro" id="IPR027417">
    <property type="entry name" value="P-loop_NTPase"/>
</dbReference>
<dbReference type="CDD" id="cd09117">
    <property type="entry name" value="PLDc_Bfil_DEXD_like"/>
    <property type="match status" value="1"/>
</dbReference>
<keyword evidence="6" id="KW-1185">Reference proteome</keyword>
<dbReference type="InterPro" id="IPR000330">
    <property type="entry name" value="SNF2_N"/>
</dbReference>
<dbReference type="Gene3D" id="3.40.50.10810">
    <property type="entry name" value="Tandem AAA-ATPase domain"/>
    <property type="match status" value="1"/>
</dbReference>
<dbReference type="InterPro" id="IPR014001">
    <property type="entry name" value="Helicase_ATP-bd"/>
</dbReference>
<evidence type="ECO:0000259" key="4">
    <source>
        <dbReference type="PROSITE" id="PS51194"/>
    </source>
</evidence>
<gene>
    <name evidence="5" type="ORF">SAMN05660964_01570</name>
</gene>
<keyword evidence="2" id="KW-0347">Helicase</keyword>
<dbReference type="Pfam" id="PF00176">
    <property type="entry name" value="SNF2-rel_dom"/>
    <property type="match status" value="1"/>
</dbReference>
<evidence type="ECO:0000259" key="3">
    <source>
        <dbReference type="PROSITE" id="PS51192"/>
    </source>
</evidence>